<reference evidence="2 3" key="1">
    <citation type="submission" date="2016-10" db="EMBL/GenBank/DDBJ databases">
        <authorList>
            <person name="de Groot N.N."/>
        </authorList>
    </citation>
    <scope>NUCLEOTIDE SEQUENCE [LARGE SCALE GENOMIC DNA]</scope>
    <source>
        <strain evidence="2 3">TC2-24</strain>
    </source>
</reference>
<name>A0A1I0NYV0_9BACT</name>
<dbReference type="EMBL" id="FOIQ01000003">
    <property type="protein sequence ID" value="SEW06741.1"/>
    <property type="molecule type" value="Genomic_DNA"/>
</dbReference>
<sequence length="33" mass="3994">MSTKNEQNEEKVKNDSRQVDRYAPEMETSIWYS</sequence>
<feature type="compositionally biased region" description="Basic and acidic residues" evidence="1">
    <location>
        <begin position="1"/>
        <end position="24"/>
    </location>
</feature>
<proteinExistence type="predicted"/>
<dbReference type="Proteomes" id="UP000199373">
    <property type="component" value="Unassembled WGS sequence"/>
</dbReference>
<keyword evidence="3" id="KW-1185">Reference proteome</keyword>
<protein>
    <submittedName>
        <fullName evidence="2">Uncharacterized protein</fullName>
    </submittedName>
</protein>
<organism evidence="2 3">
    <name type="scientific">Prevotella aff. ruminicola Tc2-24</name>
    <dbReference type="NCBI Taxonomy" id="81582"/>
    <lineage>
        <taxon>Bacteria</taxon>
        <taxon>Pseudomonadati</taxon>
        <taxon>Bacteroidota</taxon>
        <taxon>Bacteroidia</taxon>
        <taxon>Bacteroidales</taxon>
        <taxon>Prevotellaceae</taxon>
        <taxon>Prevotella</taxon>
    </lineage>
</organism>
<accession>A0A1I0NYV0</accession>
<evidence type="ECO:0000313" key="3">
    <source>
        <dbReference type="Proteomes" id="UP000199373"/>
    </source>
</evidence>
<evidence type="ECO:0000313" key="2">
    <source>
        <dbReference type="EMBL" id="SEW06741.1"/>
    </source>
</evidence>
<evidence type="ECO:0000256" key="1">
    <source>
        <dbReference type="SAM" id="MobiDB-lite"/>
    </source>
</evidence>
<dbReference type="AlphaFoldDB" id="A0A1I0NYV0"/>
<feature type="region of interest" description="Disordered" evidence="1">
    <location>
        <begin position="1"/>
        <end position="33"/>
    </location>
</feature>
<gene>
    <name evidence="2" type="ORF">SAMN04487850_1440</name>
</gene>